<name>A0AAW9DQA0_ACIAO</name>
<proteinExistence type="predicted"/>
<reference evidence="1 2" key="1">
    <citation type="submission" date="2023-11" db="EMBL/GenBank/DDBJ databases">
        <title>MicrobeMod: A computational toolkit for identifying prokaryotic methylation and restriction-modification with nanopore sequencing.</title>
        <authorList>
            <person name="Crits-Christoph A."/>
            <person name="Kang S.C."/>
            <person name="Lee H."/>
            <person name="Ostrov N."/>
        </authorList>
    </citation>
    <scope>NUCLEOTIDE SEQUENCE [LARGE SCALE GENOMIC DNA]</scope>
    <source>
        <strain evidence="1 2">DSMZ 700</strain>
    </source>
</reference>
<evidence type="ECO:0000313" key="1">
    <source>
        <dbReference type="EMBL" id="MDX5930502.1"/>
    </source>
</evidence>
<gene>
    <name evidence="1" type="ORF">SIL87_06975</name>
</gene>
<dbReference type="AlphaFoldDB" id="A0AAW9DQA0"/>
<evidence type="ECO:0000313" key="2">
    <source>
        <dbReference type="Proteomes" id="UP001279553"/>
    </source>
</evidence>
<dbReference type="EMBL" id="JAWXYB010000018">
    <property type="protein sequence ID" value="MDX5930502.1"/>
    <property type="molecule type" value="Genomic_DNA"/>
</dbReference>
<dbReference type="Proteomes" id="UP001279553">
    <property type="component" value="Unassembled WGS sequence"/>
</dbReference>
<organism evidence="1 2">
    <name type="scientific">Acidiphilium acidophilum</name>
    <name type="common">Thiobacillus acidophilus</name>
    <dbReference type="NCBI Taxonomy" id="76588"/>
    <lineage>
        <taxon>Bacteria</taxon>
        <taxon>Pseudomonadati</taxon>
        <taxon>Pseudomonadota</taxon>
        <taxon>Alphaproteobacteria</taxon>
        <taxon>Acetobacterales</taxon>
        <taxon>Acidocellaceae</taxon>
        <taxon>Acidiphilium</taxon>
    </lineage>
</organism>
<dbReference type="GO" id="GO:0006355">
    <property type="term" value="P:regulation of DNA-templated transcription"/>
    <property type="evidence" value="ECO:0007669"/>
    <property type="project" value="InterPro"/>
</dbReference>
<keyword evidence="2" id="KW-1185">Reference proteome</keyword>
<comment type="caution">
    <text evidence="1">The sequence shown here is derived from an EMBL/GenBank/DDBJ whole genome shotgun (WGS) entry which is preliminary data.</text>
</comment>
<dbReference type="RefSeq" id="WP_319613447.1">
    <property type="nucleotide sequence ID" value="NZ_JAWXYB010000018.1"/>
</dbReference>
<protein>
    <submittedName>
        <fullName evidence="1">Ribbon-helix-helix protein, CopG family</fullName>
    </submittedName>
</protein>
<sequence>MPDQTTKTRPVSISLPPATLDRLDAAAADADIPRSTLVRHILDRSLARPSTNYAHAPWFETKHDNSLPARCTASLTPGVAGWTGPAMTWEANQSENSENFRRRIADELRAAGLFLAGAVVQVVEHPAWATWGGRVPAEFR</sequence>
<accession>A0AAW9DQA0</accession>